<dbReference type="GO" id="GO:0031388">
    <property type="term" value="P:organic acid phosphorylation"/>
    <property type="evidence" value="ECO:0007669"/>
    <property type="project" value="UniProtKB-UniRule"/>
</dbReference>
<name>A0A1F7FKI3_UNCRA</name>
<dbReference type="InterPro" id="IPR018197">
    <property type="entry name" value="Glycerate_kinase_RE-like"/>
</dbReference>
<evidence type="ECO:0000313" key="5">
    <source>
        <dbReference type="EMBL" id="OGK07225.1"/>
    </source>
</evidence>
<dbReference type="PIRSF" id="PIRSF006078">
    <property type="entry name" value="GlxK"/>
    <property type="match status" value="1"/>
</dbReference>
<evidence type="ECO:0000256" key="2">
    <source>
        <dbReference type="ARBA" id="ARBA00022679"/>
    </source>
</evidence>
<dbReference type="AlphaFoldDB" id="A0A1F7FKI3"/>
<evidence type="ECO:0008006" key="7">
    <source>
        <dbReference type="Google" id="ProtNLM"/>
    </source>
</evidence>
<dbReference type="PANTHER" id="PTHR21599">
    <property type="entry name" value="GLYCERATE KINASE"/>
    <property type="match status" value="1"/>
</dbReference>
<comment type="caution">
    <text evidence="5">The sequence shown here is derived from an EMBL/GenBank/DDBJ whole genome shotgun (WGS) entry which is preliminary data.</text>
</comment>
<dbReference type="PANTHER" id="PTHR21599:SF0">
    <property type="entry name" value="GLYCERATE KINASE"/>
    <property type="match status" value="1"/>
</dbReference>
<dbReference type="Pfam" id="PF02595">
    <property type="entry name" value="Gly_kinase"/>
    <property type="match status" value="1"/>
</dbReference>
<dbReference type="Gene3D" id="3.90.1510.10">
    <property type="entry name" value="Glycerate kinase, domain 2"/>
    <property type="match status" value="1"/>
</dbReference>
<proteinExistence type="inferred from homology"/>
<accession>A0A1F7FKI3</accession>
<evidence type="ECO:0000256" key="1">
    <source>
        <dbReference type="ARBA" id="ARBA00006284"/>
    </source>
</evidence>
<dbReference type="Gene3D" id="3.40.50.10350">
    <property type="entry name" value="Glycerate kinase, domain 1"/>
    <property type="match status" value="1"/>
</dbReference>
<keyword evidence="2 4" id="KW-0808">Transferase</keyword>
<protein>
    <recommendedName>
        <fullName evidence="7">Glycerate kinase</fullName>
    </recommendedName>
</protein>
<organism evidence="5 6">
    <name type="scientific">Candidatus Raymondbacteria bacterium RIFOXYD12_FULL_49_13</name>
    <dbReference type="NCBI Taxonomy" id="1817890"/>
    <lineage>
        <taxon>Bacteria</taxon>
        <taxon>Raymondiibacteriota</taxon>
    </lineage>
</organism>
<evidence type="ECO:0000256" key="3">
    <source>
        <dbReference type="ARBA" id="ARBA00022777"/>
    </source>
</evidence>
<gene>
    <name evidence="5" type="ORF">A2519_13940</name>
</gene>
<dbReference type="InterPro" id="IPR004381">
    <property type="entry name" value="Glycerate_kinase"/>
</dbReference>
<dbReference type="InterPro" id="IPR036129">
    <property type="entry name" value="Glycerate_kinase_sf"/>
</dbReference>
<dbReference type="InterPro" id="IPR018193">
    <property type="entry name" value="Glyc_kinase_flavodox-like_fold"/>
</dbReference>
<evidence type="ECO:0000256" key="4">
    <source>
        <dbReference type="PIRNR" id="PIRNR006078"/>
    </source>
</evidence>
<dbReference type="SUPFAM" id="SSF110738">
    <property type="entry name" value="Glycerate kinase I"/>
    <property type="match status" value="1"/>
</dbReference>
<dbReference type="NCBIfam" id="TIGR00045">
    <property type="entry name" value="glycerate kinase"/>
    <property type="match status" value="1"/>
</dbReference>
<reference evidence="5 6" key="1">
    <citation type="journal article" date="2016" name="Nat. Commun.">
        <title>Thousands of microbial genomes shed light on interconnected biogeochemical processes in an aquifer system.</title>
        <authorList>
            <person name="Anantharaman K."/>
            <person name="Brown C.T."/>
            <person name="Hug L.A."/>
            <person name="Sharon I."/>
            <person name="Castelle C.J."/>
            <person name="Probst A.J."/>
            <person name="Thomas B.C."/>
            <person name="Singh A."/>
            <person name="Wilkins M.J."/>
            <person name="Karaoz U."/>
            <person name="Brodie E.L."/>
            <person name="Williams K.H."/>
            <person name="Hubbard S.S."/>
            <person name="Banfield J.F."/>
        </authorList>
    </citation>
    <scope>NUCLEOTIDE SEQUENCE [LARGE SCALE GENOMIC DNA]</scope>
</reference>
<dbReference type="Proteomes" id="UP000179243">
    <property type="component" value="Unassembled WGS sequence"/>
</dbReference>
<comment type="similarity">
    <text evidence="1 4">Belongs to the glycerate kinase type-1 family.</text>
</comment>
<dbReference type="EMBL" id="MFYX01000011">
    <property type="protein sequence ID" value="OGK07225.1"/>
    <property type="molecule type" value="Genomic_DNA"/>
</dbReference>
<keyword evidence="3 4" id="KW-0418">Kinase</keyword>
<sequence length="385" mass="39570">MRMLLAIDSFKESMTSLQAAKAFEQGIRTVLPQISIATLLVSDGGEGFTEAFLHTGKGHRVRTMVTGPLGKRIMAHFGIFDRGKQAVVELAQASGLALLKPGERNPMRTSSYGTGELINAAIQQGVRTITVGIGGSATNDGGIGMAQALGAIFYNAQGDLIAAPATGKDLLSIARIDLSGVRRRLSGVRIAVACDVANPMTGPRGSSAVYGPQKGATPAMVRHLDAGLRNLCRVIRKDVGKNIERMPGAGAAGGIGGGFVAFLGARLLPGIDTLLDAVGFDSLLASADLVVTGEGAIDGQTVNNKAPVGVARRARKRGVPVIAVCGAIGPGAHRVHDQGIGAVYCITPGPMSLERAIGSGKKHMTQAGETIGRLLTLLPGMGKGT</sequence>
<evidence type="ECO:0000313" key="6">
    <source>
        <dbReference type="Proteomes" id="UP000179243"/>
    </source>
</evidence>
<dbReference type="GO" id="GO:0008887">
    <property type="term" value="F:glycerate kinase activity"/>
    <property type="evidence" value="ECO:0007669"/>
    <property type="project" value="UniProtKB-UniRule"/>
</dbReference>